<protein>
    <recommendedName>
        <fullName evidence="4">M13 family peptidase</fullName>
    </recommendedName>
</protein>
<name>A0AAQ4F8V2_AMBAM</name>
<proteinExistence type="predicted"/>
<dbReference type="GO" id="GO:0016485">
    <property type="term" value="P:protein processing"/>
    <property type="evidence" value="ECO:0007669"/>
    <property type="project" value="TreeGrafter"/>
</dbReference>
<gene>
    <name evidence="2" type="ORF">V5799_015601</name>
</gene>
<feature type="region of interest" description="Disordered" evidence="1">
    <location>
        <begin position="397"/>
        <end position="432"/>
    </location>
</feature>
<dbReference type="Gene3D" id="3.40.390.10">
    <property type="entry name" value="Collagenase (Catalytic Domain)"/>
    <property type="match status" value="2"/>
</dbReference>
<dbReference type="EMBL" id="JARKHS020005923">
    <property type="protein sequence ID" value="KAK8783058.1"/>
    <property type="molecule type" value="Genomic_DNA"/>
</dbReference>
<dbReference type="InterPro" id="IPR042089">
    <property type="entry name" value="Peptidase_M13_dom_2"/>
</dbReference>
<feature type="compositionally biased region" description="Polar residues" evidence="1">
    <location>
        <begin position="406"/>
        <end position="423"/>
    </location>
</feature>
<sequence>MFVLLIAVALLVATLVGVALMAGLLRRRNHPAVSLCLSLECREYALRLSGSLNRSVPPCDSFTRFVCDGWSSGHTFSVRELLVAQAMQTMGRLQTMVYVPKTGQSNEERGAAVYRSCNSLLIGRRDDLPAVRDALKEAGIIWPRRPAKVSVLHTILTTSLRLGWDVLFRLVPQWSPHLRLLVNSGRTIMEVLNKTTEPRSLSKKQTYFAVLRENMLEPGIRSVRGGADEVTFQEVGAVEEETATTLRRSYYKPDVPPVAVPNIVDVPELGLSRGVWERTLTMLGLNNSGRITHFEVFTANPQYVESFLHLWKRLGDSRTHLFVSWYTVQAYAVSGTVVFSSYSRHSLRSTTRHDAGRLTLAVRESFRKRVAQWKTLDEDVTVVSNWASLETAFEAFGGSEDRVPPSKTTPSASGNGGTSNVTDSVPGVSPDMTEESLVTNLRKATRYFARTSSHGDYTSDVAATAMSVGISTLHMSAALYSKGDFILMPYSLSFPLYDYQLIPAANYGGLGAEVARVLGQLFIEAYRVPEASRSWLTRLEDCLLANALIEEQNVFMTMAEAVSFGALVDAYDVHVSDEGDDSKRLPGLQEFTGRQLLFMALCFMKCRGRGTGKTPPWACNLPLKHMPEFARTFGCQHGTPMNPIKKCELT</sequence>
<dbReference type="PROSITE" id="PS51885">
    <property type="entry name" value="NEPRILYSIN"/>
    <property type="match status" value="1"/>
</dbReference>
<dbReference type="SUPFAM" id="SSF55486">
    <property type="entry name" value="Metalloproteases ('zincins'), catalytic domain"/>
    <property type="match status" value="1"/>
</dbReference>
<dbReference type="PANTHER" id="PTHR11733">
    <property type="entry name" value="ZINC METALLOPROTEASE FAMILY M13 NEPRILYSIN-RELATED"/>
    <property type="match status" value="1"/>
</dbReference>
<dbReference type="PANTHER" id="PTHR11733:SF241">
    <property type="entry name" value="GH26575P-RELATED"/>
    <property type="match status" value="1"/>
</dbReference>
<dbReference type="AlphaFoldDB" id="A0AAQ4F8V2"/>
<dbReference type="InterPro" id="IPR024079">
    <property type="entry name" value="MetalloPept_cat_dom_sf"/>
</dbReference>
<evidence type="ECO:0000256" key="1">
    <source>
        <dbReference type="SAM" id="MobiDB-lite"/>
    </source>
</evidence>
<evidence type="ECO:0008006" key="4">
    <source>
        <dbReference type="Google" id="ProtNLM"/>
    </source>
</evidence>
<reference evidence="2 3" key="1">
    <citation type="journal article" date="2023" name="Arcadia Sci">
        <title>De novo assembly of a long-read Amblyomma americanum tick genome.</title>
        <authorList>
            <person name="Chou S."/>
            <person name="Poskanzer K.E."/>
            <person name="Rollins M."/>
            <person name="Thuy-Boun P.S."/>
        </authorList>
    </citation>
    <scope>NUCLEOTIDE SEQUENCE [LARGE SCALE GENOMIC DNA]</scope>
    <source>
        <strain evidence="2">F_SG_1</strain>
        <tissue evidence="2">Salivary glands</tissue>
    </source>
</reference>
<accession>A0AAQ4F8V2</accession>
<evidence type="ECO:0000313" key="3">
    <source>
        <dbReference type="Proteomes" id="UP001321473"/>
    </source>
</evidence>
<organism evidence="2 3">
    <name type="scientific">Amblyomma americanum</name>
    <name type="common">Lone star tick</name>
    <dbReference type="NCBI Taxonomy" id="6943"/>
    <lineage>
        <taxon>Eukaryota</taxon>
        <taxon>Metazoa</taxon>
        <taxon>Ecdysozoa</taxon>
        <taxon>Arthropoda</taxon>
        <taxon>Chelicerata</taxon>
        <taxon>Arachnida</taxon>
        <taxon>Acari</taxon>
        <taxon>Parasitiformes</taxon>
        <taxon>Ixodida</taxon>
        <taxon>Ixodoidea</taxon>
        <taxon>Ixodidae</taxon>
        <taxon>Amblyomminae</taxon>
        <taxon>Amblyomma</taxon>
    </lineage>
</organism>
<dbReference type="GO" id="GO:0005886">
    <property type="term" value="C:plasma membrane"/>
    <property type="evidence" value="ECO:0007669"/>
    <property type="project" value="TreeGrafter"/>
</dbReference>
<dbReference type="Gene3D" id="1.10.1380.10">
    <property type="entry name" value="Neutral endopeptidase , domain2"/>
    <property type="match status" value="1"/>
</dbReference>
<evidence type="ECO:0000313" key="2">
    <source>
        <dbReference type="EMBL" id="KAK8783058.1"/>
    </source>
</evidence>
<comment type="caution">
    <text evidence="2">The sequence shown here is derived from an EMBL/GenBank/DDBJ whole genome shotgun (WGS) entry which is preliminary data.</text>
</comment>
<dbReference type="Proteomes" id="UP001321473">
    <property type="component" value="Unassembled WGS sequence"/>
</dbReference>
<keyword evidence="3" id="KW-1185">Reference proteome</keyword>
<dbReference type="GO" id="GO:0004222">
    <property type="term" value="F:metalloendopeptidase activity"/>
    <property type="evidence" value="ECO:0007669"/>
    <property type="project" value="InterPro"/>
</dbReference>
<dbReference type="InterPro" id="IPR000718">
    <property type="entry name" value="Peptidase_M13"/>
</dbReference>